<dbReference type="OrthoDB" id="5869502at2759"/>
<sequence length="117" mass="13136">VKEANSPNNASTTQKARFTLFQQCLVKRITKLPVIKDAECNIITLGIGYDVQVEEKLKKLVPSQCHFFGADPVVQVNKQIYERIGKYFPFAVSAIDGFGEAQVLGCEEYLCNMNFDL</sequence>
<evidence type="ECO:0000313" key="2">
    <source>
        <dbReference type="Proteomes" id="UP000038040"/>
    </source>
</evidence>
<dbReference type="AlphaFoldDB" id="A0A0N4UNM0"/>
<protein>
    <submittedName>
        <fullName evidence="4">[Phosphatase 2A protein]-leucine-carboxy methyltransferase 1</fullName>
    </submittedName>
</protein>
<reference evidence="1 3" key="2">
    <citation type="submission" date="2018-11" db="EMBL/GenBank/DDBJ databases">
        <authorList>
            <consortium name="Pathogen Informatics"/>
        </authorList>
    </citation>
    <scope>NUCLEOTIDE SEQUENCE [LARGE SCALE GENOMIC DNA]</scope>
</reference>
<dbReference type="Proteomes" id="UP000274756">
    <property type="component" value="Unassembled WGS sequence"/>
</dbReference>
<evidence type="ECO:0000313" key="1">
    <source>
        <dbReference type="EMBL" id="VDN53216.1"/>
    </source>
</evidence>
<dbReference type="STRING" id="318479.A0A0N4UNM0"/>
<accession>A0A0N4UNM0</accession>
<organism evidence="2 4">
    <name type="scientific">Dracunculus medinensis</name>
    <name type="common">Guinea worm</name>
    <dbReference type="NCBI Taxonomy" id="318479"/>
    <lineage>
        <taxon>Eukaryota</taxon>
        <taxon>Metazoa</taxon>
        <taxon>Ecdysozoa</taxon>
        <taxon>Nematoda</taxon>
        <taxon>Chromadorea</taxon>
        <taxon>Rhabditida</taxon>
        <taxon>Spirurina</taxon>
        <taxon>Dracunculoidea</taxon>
        <taxon>Dracunculidae</taxon>
        <taxon>Dracunculus</taxon>
    </lineage>
</organism>
<dbReference type="WBParaSite" id="DME_0000950301-mRNA-1">
    <property type="protein sequence ID" value="DME_0000950301-mRNA-1"/>
    <property type="gene ID" value="DME_0000950301"/>
</dbReference>
<dbReference type="PANTHER" id="PTHR22989">
    <property type="entry name" value="UNCHARACTERIZED DUF13 C.ELEGANS"/>
    <property type="match status" value="1"/>
</dbReference>
<gene>
    <name evidence="1" type="ORF">DME_LOCUS3189</name>
</gene>
<dbReference type="Proteomes" id="UP000038040">
    <property type="component" value="Unplaced"/>
</dbReference>
<dbReference type="PANTHER" id="PTHR22989:SF3">
    <property type="entry name" value="METHYLTRANSFERASE FKBM DOMAIN-CONTAINING PROTEIN"/>
    <property type="match status" value="1"/>
</dbReference>
<proteinExistence type="predicted"/>
<keyword evidence="3" id="KW-1185">Reference proteome</keyword>
<reference evidence="4" key="1">
    <citation type="submission" date="2017-02" db="UniProtKB">
        <authorList>
            <consortium name="WormBaseParasite"/>
        </authorList>
    </citation>
    <scope>IDENTIFICATION</scope>
</reference>
<evidence type="ECO:0000313" key="4">
    <source>
        <dbReference type="WBParaSite" id="DME_0000950301-mRNA-1"/>
    </source>
</evidence>
<dbReference type="EMBL" id="UYYG01000112">
    <property type="protein sequence ID" value="VDN53216.1"/>
    <property type="molecule type" value="Genomic_DNA"/>
</dbReference>
<evidence type="ECO:0000313" key="3">
    <source>
        <dbReference type="Proteomes" id="UP000274756"/>
    </source>
</evidence>
<name>A0A0N4UNM0_DRAME</name>